<evidence type="ECO:0000256" key="5">
    <source>
        <dbReference type="ARBA" id="ARBA00022989"/>
    </source>
</evidence>
<comment type="caution">
    <text evidence="8">The sequence shown here is derived from an EMBL/GenBank/DDBJ whole genome shotgun (WGS) entry which is preliminary data.</text>
</comment>
<dbReference type="InterPro" id="IPR051706">
    <property type="entry name" value="Glycosyltransferase_domain"/>
</dbReference>
<organism evidence="8 9">
    <name type="scientific">Oleoguttula mirabilis</name>
    <dbReference type="NCBI Taxonomy" id="1507867"/>
    <lineage>
        <taxon>Eukaryota</taxon>
        <taxon>Fungi</taxon>
        <taxon>Dikarya</taxon>
        <taxon>Ascomycota</taxon>
        <taxon>Pezizomycotina</taxon>
        <taxon>Dothideomycetes</taxon>
        <taxon>Dothideomycetidae</taxon>
        <taxon>Mycosphaerellales</taxon>
        <taxon>Teratosphaeriaceae</taxon>
        <taxon>Oleoguttula</taxon>
    </lineage>
</organism>
<name>A0AAV9JD27_9PEZI</name>
<dbReference type="Gene3D" id="3.90.550.20">
    <property type="match status" value="1"/>
</dbReference>
<proteinExistence type="inferred from homology"/>
<dbReference type="AlphaFoldDB" id="A0AAV9JD27"/>
<evidence type="ECO:0000313" key="9">
    <source>
        <dbReference type="Proteomes" id="UP001324427"/>
    </source>
</evidence>
<dbReference type="PANTHER" id="PTHR32385">
    <property type="entry name" value="MANNOSYL PHOSPHORYLINOSITOL CERAMIDE SYNTHASE"/>
    <property type="match status" value="1"/>
</dbReference>
<comment type="similarity">
    <text evidence="2">Belongs to the glycosyltransferase 32 family.</text>
</comment>
<evidence type="ECO:0000256" key="6">
    <source>
        <dbReference type="ARBA" id="ARBA00023136"/>
    </source>
</evidence>
<evidence type="ECO:0000256" key="2">
    <source>
        <dbReference type="ARBA" id="ARBA00009003"/>
    </source>
</evidence>
<evidence type="ECO:0000256" key="4">
    <source>
        <dbReference type="ARBA" id="ARBA00022692"/>
    </source>
</evidence>
<evidence type="ECO:0000256" key="1">
    <source>
        <dbReference type="ARBA" id="ARBA00004141"/>
    </source>
</evidence>
<dbReference type="InterPro" id="IPR029044">
    <property type="entry name" value="Nucleotide-diphossugar_trans"/>
</dbReference>
<dbReference type="GO" id="GO:0016020">
    <property type="term" value="C:membrane"/>
    <property type="evidence" value="ECO:0007669"/>
    <property type="project" value="UniProtKB-SubCell"/>
</dbReference>
<keyword evidence="3" id="KW-0808">Transferase</keyword>
<evidence type="ECO:0008006" key="10">
    <source>
        <dbReference type="Google" id="ProtNLM"/>
    </source>
</evidence>
<keyword evidence="4 7" id="KW-0812">Transmembrane</keyword>
<protein>
    <recommendedName>
        <fullName evidence="10">Mannosyl phosphorylinositol ceramide synthase SUR1</fullName>
    </recommendedName>
</protein>
<feature type="transmembrane region" description="Helical" evidence="7">
    <location>
        <begin position="278"/>
        <end position="300"/>
    </location>
</feature>
<evidence type="ECO:0000313" key="8">
    <source>
        <dbReference type="EMBL" id="KAK4543156.1"/>
    </source>
</evidence>
<comment type="subcellular location">
    <subcellularLocation>
        <location evidence="1">Membrane</location>
        <topology evidence="1">Multi-pass membrane protein</topology>
    </subcellularLocation>
</comment>
<dbReference type="GO" id="GO:0051999">
    <property type="term" value="P:mannosyl-inositol phosphorylceramide biosynthetic process"/>
    <property type="evidence" value="ECO:0007669"/>
    <property type="project" value="TreeGrafter"/>
</dbReference>
<keyword evidence="6 7" id="KW-0472">Membrane</keyword>
<evidence type="ECO:0000256" key="3">
    <source>
        <dbReference type="ARBA" id="ARBA00022679"/>
    </source>
</evidence>
<keyword evidence="9" id="KW-1185">Reference proteome</keyword>
<dbReference type="EMBL" id="JAVFHQ010000035">
    <property type="protein sequence ID" value="KAK4543156.1"/>
    <property type="molecule type" value="Genomic_DNA"/>
</dbReference>
<sequence>MRRAILLFLLINLAVVAFLVHTVWTLLTLLVVDGSNDAISKAELPAPGSSLIDSRAQIIPKIIHQTYKNASIPLVWQEAQASCMALHQEKDGWEYKLWTDQMSLEFIEAEYPWFYDTFAGYPYPIQRADAIRYFVLSHYGGIYIDLDDGCNRSLEPLLSYPAFVRRTLPTGISNDAMGSVPRHPFFMKVVADIQNYDRSWILPYITVMGSTGPLFLSVMWVHWLSSGFNVGDGIDGGRLRIIFPEEYNGHPWSFFTHHLGNSWHGADVQFIFWLSRNWIIVTILGFVIGFSALFLGWWAYRRYILATSSTEFPRWKSASLRHRLPFWRRVNAHKEYELANRHEV</sequence>
<gene>
    <name evidence="8" type="ORF">LTR36_005934</name>
</gene>
<dbReference type="SUPFAM" id="SSF53448">
    <property type="entry name" value="Nucleotide-diphospho-sugar transferases"/>
    <property type="match status" value="1"/>
</dbReference>
<feature type="transmembrane region" description="Helical" evidence="7">
    <location>
        <begin position="6"/>
        <end position="32"/>
    </location>
</feature>
<dbReference type="InterPro" id="IPR007577">
    <property type="entry name" value="GlycoTrfase_DXD_sugar-bd_CS"/>
</dbReference>
<dbReference type="GO" id="GO:0000030">
    <property type="term" value="F:mannosyltransferase activity"/>
    <property type="evidence" value="ECO:0007669"/>
    <property type="project" value="TreeGrafter"/>
</dbReference>
<dbReference type="Pfam" id="PF04488">
    <property type="entry name" value="Gly_transf_sug"/>
    <property type="match status" value="1"/>
</dbReference>
<dbReference type="FunFam" id="3.90.550.20:FF:000001">
    <property type="entry name" value="MIPC synthase subunit (SurA)"/>
    <property type="match status" value="1"/>
</dbReference>
<keyword evidence="5 7" id="KW-1133">Transmembrane helix</keyword>
<accession>A0AAV9JD27</accession>
<reference evidence="8 9" key="1">
    <citation type="submission" date="2021-11" db="EMBL/GenBank/DDBJ databases">
        <title>Black yeast isolated from Biological Soil Crust.</title>
        <authorList>
            <person name="Kurbessoian T."/>
        </authorList>
    </citation>
    <scope>NUCLEOTIDE SEQUENCE [LARGE SCALE GENOMIC DNA]</scope>
    <source>
        <strain evidence="8 9">CCFEE 5522</strain>
    </source>
</reference>
<evidence type="ECO:0000256" key="7">
    <source>
        <dbReference type="SAM" id="Phobius"/>
    </source>
</evidence>
<dbReference type="Proteomes" id="UP001324427">
    <property type="component" value="Unassembled WGS sequence"/>
</dbReference>
<feature type="transmembrane region" description="Helical" evidence="7">
    <location>
        <begin position="201"/>
        <end position="223"/>
    </location>
</feature>
<dbReference type="PANTHER" id="PTHR32385:SF20">
    <property type="entry name" value="MANNOSYL PHOSPHORYLINOSITOL CERAMIDE SYNTHASE CSH1-RELATED"/>
    <property type="match status" value="1"/>
</dbReference>